<gene>
    <name evidence="3" type="ORF">FEN17_00375</name>
</gene>
<dbReference type="InterPro" id="IPR050640">
    <property type="entry name" value="Bact_2-comp_sensor_kinase"/>
</dbReference>
<comment type="caution">
    <text evidence="3">The sequence shown here is derived from an EMBL/GenBank/DDBJ whole genome shotgun (WGS) entry which is preliminary data.</text>
</comment>
<dbReference type="GO" id="GO:0016020">
    <property type="term" value="C:membrane"/>
    <property type="evidence" value="ECO:0007669"/>
    <property type="project" value="InterPro"/>
</dbReference>
<dbReference type="RefSeq" id="WP_138363344.1">
    <property type="nucleotide sequence ID" value="NZ_VCEJ01000002.1"/>
</dbReference>
<feature type="domain" description="Signal transduction histidine kinase internal region" evidence="2">
    <location>
        <begin position="173"/>
        <end position="253"/>
    </location>
</feature>
<evidence type="ECO:0000313" key="4">
    <source>
        <dbReference type="Proteomes" id="UP000306402"/>
    </source>
</evidence>
<protein>
    <submittedName>
        <fullName evidence="3">Histidine kinase</fullName>
    </submittedName>
</protein>
<keyword evidence="1" id="KW-0472">Membrane</keyword>
<proteinExistence type="predicted"/>
<keyword evidence="3" id="KW-0808">Transferase</keyword>
<keyword evidence="1" id="KW-0812">Transmembrane</keyword>
<dbReference type="Proteomes" id="UP000306402">
    <property type="component" value="Unassembled WGS sequence"/>
</dbReference>
<feature type="transmembrane region" description="Helical" evidence="1">
    <location>
        <begin position="20"/>
        <end position="44"/>
    </location>
</feature>
<name>A0A5R9L1A8_9BACT</name>
<feature type="transmembrane region" description="Helical" evidence="1">
    <location>
        <begin position="91"/>
        <end position="113"/>
    </location>
</feature>
<dbReference type="GO" id="GO:0000155">
    <property type="term" value="F:phosphorelay sensor kinase activity"/>
    <property type="evidence" value="ECO:0007669"/>
    <property type="project" value="InterPro"/>
</dbReference>
<dbReference type="EMBL" id="VCEJ01000002">
    <property type="protein sequence ID" value="TLV02135.1"/>
    <property type="molecule type" value="Genomic_DNA"/>
</dbReference>
<accession>A0A5R9L1A8</accession>
<keyword evidence="3" id="KW-0418">Kinase</keyword>
<evidence type="ECO:0000259" key="2">
    <source>
        <dbReference type="Pfam" id="PF06580"/>
    </source>
</evidence>
<feature type="transmembrane region" description="Helical" evidence="1">
    <location>
        <begin position="50"/>
        <end position="70"/>
    </location>
</feature>
<dbReference type="Pfam" id="PF06580">
    <property type="entry name" value="His_kinase"/>
    <property type="match status" value="1"/>
</dbReference>
<sequence length="361" mass="40480">MALQVLSFEKYLDSVRRNRLRIIVTFVILSLMLPLAGYTFWGAAYFSNTAMLLGGGAVNLAACLVAYQISRRSTGLISNLYPDTHQSISRVLSWFLFYAGVHVAILFFLVAIYDRFTVFGYHLNISPALWAAFSLVGGSLVGAGLTEMSYTFAQWRINQHELQQMEHSQLETELDIVKQQVNPHFLFNCLNSLSILISEAPGTAEKFVDEMSKVYRYLLQVNGVEKESSLVSLEAELRFIKSYIYLLETRYESGIRFDLQISEPCLAGQIAPLTIQTLIDNATRHNVVSVHNPLEIKIRTTATGQLEVSNNLQKRVVNMPVNNAGLASLVSRYRLLFNAAGTVQVKQDDASFTVTLPLIYT</sequence>
<evidence type="ECO:0000313" key="3">
    <source>
        <dbReference type="EMBL" id="TLV02135.1"/>
    </source>
</evidence>
<dbReference type="OrthoDB" id="927174at2"/>
<dbReference type="PANTHER" id="PTHR34220">
    <property type="entry name" value="SENSOR HISTIDINE KINASE YPDA"/>
    <property type="match status" value="1"/>
</dbReference>
<keyword evidence="4" id="KW-1185">Reference proteome</keyword>
<evidence type="ECO:0000256" key="1">
    <source>
        <dbReference type="SAM" id="Phobius"/>
    </source>
</evidence>
<reference evidence="3 4" key="1">
    <citation type="submission" date="2019-05" db="EMBL/GenBank/DDBJ databases">
        <authorList>
            <person name="Qu J.-H."/>
        </authorList>
    </citation>
    <scope>NUCLEOTIDE SEQUENCE [LARGE SCALE GENOMIC DNA]</scope>
    <source>
        <strain evidence="3 4">T17</strain>
    </source>
</reference>
<dbReference type="InterPro" id="IPR010559">
    <property type="entry name" value="Sig_transdc_His_kin_internal"/>
</dbReference>
<organism evidence="3 4">
    <name type="scientific">Dyadobacter luticola</name>
    <dbReference type="NCBI Taxonomy" id="1979387"/>
    <lineage>
        <taxon>Bacteria</taxon>
        <taxon>Pseudomonadati</taxon>
        <taxon>Bacteroidota</taxon>
        <taxon>Cytophagia</taxon>
        <taxon>Cytophagales</taxon>
        <taxon>Spirosomataceae</taxon>
        <taxon>Dyadobacter</taxon>
    </lineage>
</organism>
<dbReference type="PANTHER" id="PTHR34220:SF7">
    <property type="entry name" value="SENSOR HISTIDINE KINASE YPDA"/>
    <property type="match status" value="1"/>
</dbReference>
<dbReference type="AlphaFoldDB" id="A0A5R9L1A8"/>
<keyword evidence="1" id="KW-1133">Transmembrane helix</keyword>
<feature type="transmembrane region" description="Helical" evidence="1">
    <location>
        <begin position="125"/>
        <end position="146"/>
    </location>
</feature>